<evidence type="ECO:0000256" key="4">
    <source>
        <dbReference type="ARBA" id="ARBA00022737"/>
    </source>
</evidence>
<comment type="subcellular location">
    <subcellularLocation>
        <location evidence="2">Endoplasmic reticulum</location>
    </subcellularLocation>
    <subcellularLocation>
        <location evidence="3">Membrane</location>
    </subcellularLocation>
    <subcellularLocation>
        <location evidence="1">Mitochondrion</location>
    </subcellularLocation>
</comment>
<evidence type="ECO:0000259" key="9">
    <source>
        <dbReference type="Pfam" id="PF24883"/>
    </source>
</evidence>
<dbReference type="PANTHER" id="PTHR48182:SF2">
    <property type="entry name" value="PROTEIN SERAC1"/>
    <property type="match status" value="1"/>
</dbReference>
<dbReference type="Pfam" id="PF24883">
    <property type="entry name" value="NPHP3_N"/>
    <property type="match status" value="1"/>
</dbReference>
<evidence type="ECO:0000256" key="3">
    <source>
        <dbReference type="ARBA" id="ARBA00004370"/>
    </source>
</evidence>
<feature type="compositionally biased region" description="Low complexity" evidence="8">
    <location>
        <begin position="23"/>
        <end position="35"/>
    </location>
</feature>
<keyword evidence="4" id="KW-0677">Repeat</keyword>
<dbReference type="Gene3D" id="3.40.50.300">
    <property type="entry name" value="P-loop containing nucleotide triphosphate hydrolases"/>
    <property type="match status" value="1"/>
</dbReference>
<name>A0ABR1R5C9_9PEZI</name>
<accession>A0ABR1R5C9</accession>
<evidence type="ECO:0000256" key="6">
    <source>
        <dbReference type="ARBA" id="ARBA00023128"/>
    </source>
</evidence>
<evidence type="ECO:0000256" key="1">
    <source>
        <dbReference type="ARBA" id="ARBA00004173"/>
    </source>
</evidence>
<reference evidence="10 11" key="1">
    <citation type="submission" date="2023-01" db="EMBL/GenBank/DDBJ databases">
        <title>Analysis of 21 Apiospora genomes using comparative genomics revels a genus with tremendous synthesis potential of carbohydrate active enzymes and secondary metabolites.</title>
        <authorList>
            <person name="Sorensen T."/>
        </authorList>
    </citation>
    <scope>NUCLEOTIDE SEQUENCE [LARGE SCALE GENOMIC DNA]</scope>
    <source>
        <strain evidence="10 11">CBS 20057</strain>
    </source>
</reference>
<dbReference type="InterPro" id="IPR027417">
    <property type="entry name" value="P-loop_NTPase"/>
</dbReference>
<proteinExistence type="predicted"/>
<keyword evidence="11" id="KW-1185">Reference proteome</keyword>
<dbReference type="Proteomes" id="UP001396898">
    <property type="component" value="Unassembled WGS sequence"/>
</dbReference>
<protein>
    <recommendedName>
        <fullName evidence="9">Nephrocystin 3-like N-terminal domain-containing protein</fullName>
    </recommendedName>
</protein>
<evidence type="ECO:0000256" key="2">
    <source>
        <dbReference type="ARBA" id="ARBA00004240"/>
    </source>
</evidence>
<dbReference type="InterPro" id="IPR029058">
    <property type="entry name" value="AB_hydrolase_fold"/>
</dbReference>
<dbReference type="SUPFAM" id="SSF53474">
    <property type="entry name" value="alpha/beta-Hydrolases"/>
    <property type="match status" value="1"/>
</dbReference>
<dbReference type="SUPFAM" id="SSF52540">
    <property type="entry name" value="P-loop containing nucleoside triphosphate hydrolases"/>
    <property type="match status" value="1"/>
</dbReference>
<organism evidence="10 11">
    <name type="scientific">Apiospora marii</name>
    <dbReference type="NCBI Taxonomy" id="335849"/>
    <lineage>
        <taxon>Eukaryota</taxon>
        <taxon>Fungi</taxon>
        <taxon>Dikarya</taxon>
        <taxon>Ascomycota</taxon>
        <taxon>Pezizomycotina</taxon>
        <taxon>Sordariomycetes</taxon>
        <taxon>Xylariomycetidae</taxon>
        <taxon>Amphisphaeriales</taxon>
        <taxon>Apiosporaceae</taxon>
        <taxon>Apiospora</taxon>
    </lineage>
</organism>
<keyword evidence="6" id="KW-0496">Mitochondrion</keyword>
<keyword evidence="5" id="KW-0256">Endoplasmic reticulum</keyword>
<evidence type="ECO:0000256" key="5">
    <source>
        <dbReference type="ARBA" id="ARBA00022824"/>
    </source>
</evidence>
<evidence type="ECO:0000256" key="7">
    <source>
        <dbReference type="ARBA" id="ARBA00023136"/>
    </source>
</evidence>
<evidence type="ECO:0000256" key="8">
    <source>
        <dbReference type="SAM" id="MobiDB-lite"/>
    </source>
</evidence>
<dbReference type="PANTHER" id="PTHR48182">
    <property type="entry name" value="PROTEIN SERAC1"/>
    <property type="match status" value="1"/>
</dbReference>
<evidence type="ECO:0000313" key="10">
    <source>
        <dbReference type="EMBL" id="KAK7998764.1"/>
    </source>
</evidence>
<sequence length="479" mass="54196">MSRVPRSESTGSRPSFLERRLSRLTTSSRSASSTSEDTRGPLGLNLLHQPSETHVDLVFVHGLRGGSRKTWSASGDVSTFWPQVWLPSELGFKNVRIHSYGYNSDWAERKSNALNILDFGKGLVGDLNSSPEIRRSETTPLILVGHSMGGLVIKQSTNDEFRHVYGDVQVCSFYETVKTNLGYSQDLVVPKDSAVMGLPGERTQPLSADHRHVCKYESPKDPNYASVRNALLATVEAIEKEWSFTQRDERRAQLKSIAHYLSAPMRPEDELAKLDDIKINNSCLWLTNKAKFLDWQSDRYQDALDSGPNIFWLSGKPGCGKSVLTAHVIKYLESCNGDCSYYFFKHNNKEASSASALIRSLACQMAETNPLIRQELLAMVSEAEFLNKNDENSVWKTIFLKRILRLDFHQPHYWIIDALDESPNYESVLQLVTRIQRTLPLKIFITSRPLTLFDRLSNQDRLSFVADFGKIPVSISSKR</sequence>
<comment type="caution">
    <text evidence="10">The sequence shown here is derived from an EMBL/GenBank/DDBJ whole genome shotgun (WGS) entry which is preliminary data.</text>
</comment>
<dbReference type="InterPro" id="IPR052374">
    <property type="entry name" value="SERAC1"/>
</dbReference>
<dbReference type="Gene3D" id="3.40.50.1820">
    <property type="entry name" value="alpha/beta hydrolase"/>
    <property type="match status" value="1"/>
</dbReference>
<gene>
    <name evidence="10" type="ORF">PG991_014439</name>
</gene>
<dbReference type="EMBL" id="JAQQWI010000019">
    <property type="protein sequence ID" value="KAK7998764.1"/>
    <property type="molecule type" value="Genomic_DNA"/>
</dbReference>
<feature type="domain" description="Nephrocystin 3-like N-terminal" evidence="9">
    <location>
        <begin position="282"/>
        <end position="448"/>
    </location>
</feature>
<dbReference type="InterPro" id="IPR056884">
    <property type="entry name" value="NPHP3-like_N"/>
</dbReference>
<keyword evidence="7" id="KW-0472">Membrane</keyword>
<evidence type="ECO:0000313" key="11">
    <source>
        <dbReference type="Proteomes" id="UP001396898"/>
    </source>
</evidence>
<feature type="region of interest" description="Disordered" evidence="8">
    <location>
        <begin position="22"/>
        <end position="43"/>
    </location>
</feature>